<dbReference type="FunFam" id="3.10.129.10:FF:000038">
    <property type="entry name" value="Acyl-CoA thioester hydrolase"/>
    <property type="match status" value="1"/>
</dbReference>
<keyword evidence="2" id="KW-0677">Repeat</keyword>
<dbReference type="Gene3D" id="3.10.129.10">
    <property type="entry name" value="Hotdog Thioesterase"/>
    <property type="match status" value="2"/>
</dbReference>
<dbReference type="GO" id="GO:0047617">
    <property type="term" value="F:fatty acyl-CoA hydrolase activity"/>
    <property type="evidence" value="ECO:0007669"/>
    <property type="project" value="TreeGrafter"/>
</dbReference>
<keyword evidence="3" id="KW-0378">Hydrolase</keyword>
<evidence type="ECO:0000313" key="7">
    <source>
        <dbReference type="EMBL" id="KAF4957012.1"/>
    </source>
</evidence>
<dbReference type="PANTHER" id="PTHR12655:SF0">
    <property type="entry name" value="ACYL-COENZYME A THIOESTERASE 9, MITOCHONDRIAL"/>
    <property type="match status" value="1"/>
</dbReference>
<name>A0A8H4TG27_9HYPO</name>
<feature type="compositionally biased region" description="Basic and acidic residues" evidence="5">
    <location>
        <begin position="1074"/>
        <end position="1090"/>
    </location>
</feature>
<evidence type="ECO:0000259" key="6">
    <source>
        <dbReference type="PROSITE" id="PS51770"/>
    </source>
</evidence>
<evidence type="ECO:0000256" key="5">
    <source>
        <dbReference type="SAM" id="MobiDB-lite"/>
    </source>
</evidence>
<organism evidence="7 8">
    <name type="scientific">Fusarium gaditjirri</name>
    <dbReference type="NCBI Taxonomy" id="282569"/>
    <lineage>
        <taxon>Eukaryota</taxon>
        <taxon>Fungi</taxon>
        <taxon>Dikarya</taxon>
        <taxon>Ascomycota</taxon>
        <taxon>Pezizomycotina</taxon>
        <taxon>Sordariomycetes</taxon>
        <taxon>Hypocreomycetidae</taxon>
        <taxon>Hypocreales</taxon>
        <taxon>Nectriaceae</taxon>
        <taxon>Fusarium</taxon>
        <taxon>Fusarium nisikadoi species complex</taxon>
    </lineage>
</organism>
<proteinExistence type="inferred from homology"/>
<evidence type="ECO:0000256" key="4">
    <source>
        <dbReference type="ARBA" id="ARBA00022946"/>
    </source>
</evidence>
<gene>
    <name evidence="7" type="ORF">FGADI_3425</name>
</gene>
<evidence type="ECO:0000256" key="3">
    <source>
        <dbReference type="ARBA" id="ARBA00022801"/>
    </source>
</evidence>
<comment type="caution">
    <text evidence="7">The sequence shown here is derived from an EMBL/GenBank/DDBJ whole genome shotgun (WGS) entry which is preliminary data.</text>
</comment>
<dbReference type="GO" id="GO:0006637">
    <property type="term" value="P:acyl-CoA metabolic process"/>
    <property type="evidence" value="ECO:0007669"/>
    <property type="project" value="TreeGrafter"/>
</dbReference>
<dbReference type="AlphaFoldDB" id="A0A8H4TG27"/>
<dbReference type="InterPro" id="IPR033120">
    <property type="entry name" value="HOTDOG_ACOT"/>
</dbReference>
<protein>
    <recommendedName>
        <fullName evidence="6">HotDog ACOT-type domain-containing protein</fullName>
    </recommendedName>
</protein>
<sequence>MSVKVSDRPGTLAGYDIVLSISEEAVNAQLEKLYRTQITRGPLPRPSKLPGFAPNPQSKHLINHALSIFRMVEDDDGHMVKAPDGIDGFIDCPRIRFRTREDDIEKTYRYAYIELTFKRDDLDKKDSLLHYWAFKATGPQLKSLVINGYTLSWQVLVTQERVQDIMQDLVNASKKEENATTVPDRAAKQLTNIDSKIFTVSSIFCLFQEARIAESFKVRGPDGIALDVKDQDIVNSFSKSISTYFSLLQSNQKHKGAPTVDNPFILGYSISQKLPDIQDIDYAASTEHTPVYFQPKQWSLSITPGKLQAGAGMKATSGTLNYCMFTHRKDQDGPIVVDPSDRNAGVFGNTFFDVTKTFGKTKDSHGVTQGYDGIMGFSNGIFSSHWLDDVGRSLLLNPNDRNLAFGIGVALGIKEPQFTLHDTCSSSPHSLCQQVSRSFHLEDQFQFYHWWEGKHFEIRKRASGSSSTTITYSSETHSIQDLEDGIDHLRKLYLDVVIENHINYNICYSYNVDYDAPSYRTDWHPLCQINCRVKSLVRIEVSSSSVGKWSIRVDEAKSQNLGKESDQINWVEVDKHSDRFENSVEKVFHPVPDYHKFRYDRDTFMRSIKYIGRGITEVLYNGLRSAFKDIGTMLAIMSRSREARSIIASLRRPHVLRLVSPALARPNANSFHTTPPTKTDGVFQGLEDKRQPMPWIEAFERQKQGLPAHKSDDYPKERDLTPKKMSDSYHRVVLPLKKDPWLLGTLFMDLDALSGIIVYKHTGPGVTTVTAALDRITIAHPLTEICDLEYSGQVTYASGRSSVEITCKVAKAREEGEPSKPEDVLLTCTFTMVALDPNTRKPVNIPKLVTTNAEEEKIFKAGEAKSLSKKENSKASLLQTEPNDAESALIHQIWLRQLAYHDPNNDLRQPSNVVAMSKTQLSTAAIMQPQYRNRHQTMIFGGFHLKQTFELAFCCAASFAHARPTFISADPCTFRNPVPVGSVLYLTATVAYTDPPLLEEDGTEPGFPDPEKPMTRVHVRVDSKVRDVEHGVAKPTGQFNYTFSVPKDLKVLPHTYEEYMVYIDARRRVSLGDSQRKEESKAFSEKRPEATDDVNLIG</sequence>
<keyword evidence="4" id="KW-0809">Transit peptide</keyword>
<reference evidence="7" key="2">
    <citation type="submission" date="2020-05" db="EMBL/GenBank/DDBJ databases">
        <authorList>
            <person name="Kim H.-S."/>
            <person name="Proctor R.H."/>
            <person name="Brown D.W."/>
        </authorList>
    </citation>
    <scope>NUCLEOTIDE SEQUENCE</scope>
    <source>
        <strain evidence="7">NRRL 45417</strain>
    </source>
</reference>
<evidence type="ECO:0000256" key="1">
    <source>
        <dbReference type="ARBA" id="ARBA00010458"/>
    </source>
</evidence>
<feature type="domain" description="HotDog ACOT-type" evidence="6">
    <location>
        <begin position="716"/>
        <end position="838"/>
    </location>
</feature>
<dbReference type="OrthoDB" id="331699at2759"/>
<accession>A0A8H4TG27</accession>
<feature type="domain" description="HotDog ACOT-type" evidence="6">
    <location>
        <begin position="917"/>
        <end position="1049"/>
    </location>
</feature>
<dbReference type="GO" id="GO:0005739">
    <property type="term" value="C:mitochondrion"/>
    <property type="evidence" value="ECO:0007669"/>
    <property type="project" value="TreeGrafter"/>
</dbReference>
<dbReference type="Proteomes" id="UP000604273">
    <property type="component" value="Unassembled WGS sequence"/>
</dbReference>
<evidence type="ECO:0000313" key="8">
    <source>
        <dbReference type="Proteomes" id="UP000604273"/>
    </source>
</evidence>
<keyword evidence="8" id="KW-1185">Reference proteome</keyword>
<dbReference type="CDD" id="cd03442">
    <property type="entry name" value="BFIT_BACH"/>
    <property type="match status" value="2"/>
</dbReference>
<dbReference type="PANTHER" id="PTHR12655">
    <property type="entry name" value="ACYL-COA THIOESTERASE"/>
    <property type="match status" value="1"/>
</dbReference>
<dbReference type="SUPFAM" id="SSF54637">
    <property type="entry name" value="Thioesterase/thiol ester dehydrase-isomerase"/>
    <property type="match status" value="2"/>
</dbReference>
<comment type="similarity">
    <text evidence="1">Belongs to the acyl coenzyme A hydrolase family.</text>
</comment>
<reference evidence="7" key="1">
    <citation type="journal article" date="2020" name="BMC Genomics">
        <title>Correction to: Identification and distribution of gene clusters required for synthesis of sphingolipid metabolism inhibitors in diverse species of the filamentous fungus Fusarium.</title>
        <authorList>
            <person name="Kim H.S."/>
            <person name="Lohmar J.M."/>
            <person name="Busman M."/>
            <person name="Brown D.W."/>
            <person name="Naumann T.A."/>
            <person name="Divon H.H."/>
            <person name="Lysoe E."/>
            <person name="Uhlig S."/>
            <person name="Proctor R.H."/>
        </authorList>
    </citation>
    <scope>NUCLEOTIDE SEQUENCE</scope>
    <source>
        <strain evidence="7">NRRL 45417</strain>
    </source>
</reference>
<dbReference type="PROSITE" id="PS51770">
    <property type="entry name" value="HOTDOG_ACOT"/>
    <property type="match status" value="2"/>
</dbReference>
<dbReference type="EMBL" id="JABFAI010000076">
    <property type="protein sequence ID" value="KAF4957012.1"/>
    <property type="molecule type" value="Genomic_DNA"/>
</dbReference>
<dbReference type="InterPro" id="IPR029069">
    <property type="entry name" value="HotDog_dom_sf"/>
</dbReference>
<evidence type="ECO:0000256" key="2">
    <source>
        <dbReference type="ARBA" id="ARBA00022737"/>
    </source>
</evidence>
<feature type="region of interest" description="Disordered" evidence="5">
    <location>
        <begin position="1072"/>
        <end position="1098"/>
    </location>
</feature>